<accession>A0AAV6JT27</accession>
<dbReference type="AlphaFoldDB" id="A0AAV6JT27"/>
<evidence type="ECO:0000313" key="2">
    <source>
        <dbReference type="Proteomes" id="UP000823749"/>
    </source>
</evidence>
<proteinExistence type="predicted"/>
<reference evidence="1 2" key="1">
    <citation type="submission" date="2020-08" db="EMBL/GenBank/DDBJ databases">
        <title>Plant Genome Project.</title>
        <authorList>
            <person name="Zhang R.-G."/>
        </authorList>
    </citation>
    <scope>NUCLEOTIDE SEQUENCE [LARGE SCALE GENOMIC DNA]</scope>
    <source>
        <strain evidence="1">WSP0</strain>
        <tissue evidence="1">Leaf</tissue>
    </source>
</reference>
<comment type="caution">
    <text evidence="1">The sequence shown here is derived from an EMBL/GenBank/DDBJ whole genome shotgun (WGS) entry which is preliminary data.</text>
</comment>
<evidence type="ECO:0000313" key="1">
    <source>
        <dbReference type="EMBL" id="KAG5542900.1"/>
    </source>
</evidence>
<protein>
    <submittedName>
        <fullName evidence="1">Uncharacterized protein</fullName>
    </submittedName>
</protein>
<dbReference type="Proteomes" id="UP000823749">
    <property type="component" value="Chromosome 6"/>
</dbReference>
<dbReference type="EMBL" id="JACTNZ010000006">
    <property type="protein sequence ID" value="KAG5542900.1"/>
    <property type="molecule type" value="Genomic_DNA"/>
</dbReference>
<keyword evidence="2" id="KW-1185">Reference proteome</keyword>
<organism evidence="1 2">
    <name type="scientific">Rhododendron griersonianum</name>
    <dbReference type="NCBI Taxonomy" id="479676"/>
    <lineage>
        <taxon>Eukaryota</taxon>
        <taxon>Viridiplantae</taxon>
        <taxon>Streptophyta</taxon>
        <taxon>Embryophyta</taxon>
        <taxon>Tracheophyta</taxon>
        <taxon>Spermatophyta</taxon>
        <taxon>Magnoliopsida</taxon>
        <taxon>eudicotyledons</taxon>
        <taxon>Gunneridae</taxon>
        <taxon>Pentapetalae</taxon>
        <taxon>asterids</taxon>
        <taxon>Ericales</taxon>
        <taxon>Ericaceae</taxon>
        <taxon>Ericoideae</taxon>
        <taxon>Rhodoreae</taxon>
        <taxon>Rhododendron</taxon>
    </lineage>
</organism>
<gene>
    <name evidence="1" type="ORF">RHGRI_015853</name>
</gene>
<name>A0AAV6JT27_9ERIC</name>
<sequence>MTLILTSLRKSIKTRQISLLLEHPCIHVRVIMSPQMIVRMEKQMRMRAYMNSRKSITICMRKV</sequence>